<evidence type="ECO:0000256" key="2">
    <source>
        <dbReference type="ARBA" id="ARBA00022723"/>
    </source>
</evidence>
<dbReference type="InterPro" id="IPR001138">
    <property type="entry name" value="Zn2Cys6_DnaBD"/>
</dbReference>
<evidence type="ECO:0000256" key="4">
    <source>
        <dbReference type="SAM" id="MobiDB-lite"/>
    </source>
</evidence>
<dbReference type="Pfam" id="PF04082">
    <property type="entry name" value="Fungal_trans"/>
    <property type="match status" value="1"/>
</dbReference>
<dbReference type="PROSITE" id="PS50048">
    <property type="entry name" value="ZN2_CY6_FUNGAL_2"/>
    <property type="match status" value="1"/>
</dbReference>
<evidence type="ECO:0000259" key="5">
    <source>
        <dbReference type="PROSITE" id="PS50048"/>
    </source>
</evidence>
<dbReference type="Pfam" id="PF00172">
    <property type="entry name" value="Zn_clus"/>
    <property type="match status" value="1"/>
</dbReference>
<dbReference type="EMBL" id="KN847542">
    <property type="protein sequence ID" value="KIW04053.1"/>
    <property type="molecule type" value="Genomic_DNA"/>
</dbReference>
<feature type="region of interest" description="Disordered" evidence="4">
    <location>
        <begin position="78"/>
        <end position="100"/>
    </location>
</feature>
<dbReference type="GO" id="GO:0003677">
    <property type="term" value="F:DNA binding"/>
    <property type="evidence" value="ECO:0007669"/>
    <property type="project" value="InterPro"/>
</dbReference>
<reference evidence="6 7" key="1">
    <citation type="submission" date="2015-01" db="EMBL/GenBank/DDBJ databases">
        <title>The Genome Sequence of Ochroconis gallopava CBS43764.</title>
        <authorList>
            <consortium name="The Broad Institute Genomics Platform"/>
            <person name="Cuomo C."/>
            <person name="de Hoog S."/>
            <person name="Gorbushina A."/>
            <person name="Stielow B."/>
            <person name="Teixiera M."/>
            <person name="Abouelleil A."/>
            <person name="Chapman S.B."/>
            <person name="Priest M."/>
            <person name="Young S.K."/>
            <person name="Wortman J."/>
            <person name="Nusbaum C."/>
            <person name="Birren B."/>
        </authorList>
    </citation>
    <scope>NUCLEOTIDE SEQUENCE [LARGE SCALE GENOMIC DNA]</scope>
    <source>
        <strain evidence="6 7">CBS 43764</strain>
    </source>
</reference>
<dbReference type="PANTHER" id="PTHR31001:SF49">
    <property type="entry name" value="ZN(II)2CYS6 TRANSCRIPTION FACTOR (EUROFUNG)"/>
    <property type="match status" value="1"/>
</dbReference>
<dbReference type="SMART" id="SM00066">
    <property type="entry name" value="GAL4"/>
    <property type="match status" value="1"/>
</dbReference>
<dbReference type="SUPFAM" id="SSF57701">
    <property type="entry name" value="Zn2/Cys6 DNA-binding domain"/>
    <property type="match status" value="1"/>
</dbReference>
<dbReference type="InterPro" id="IPR036864">
    <property type="entry name" value="Zn2-C6_fun-type_DNA-bd_sf"/>
</dbReference>
<dbReference type="GO" id="GO:0005634">
    <property type="term" value="C:nucleus"/>
    <property type="evidence" value="ECO:0007669"/>
    <property type="project" value="UniProtKB-SubCell"/>
</dbReference>
<dbReference type="InParanoid" id="A0A0D2AB95"/>
<dbReference type="AlphaFoldDB" id="A0A0D2AB95"/>
<evidence type="ECO:0000313" key="7">
    <source>
        <dbReference type="Proteomes" id="UP000053259"/>
    </source>
</evidence>
<evidence type="ECO:0000313" key="6">
    <source>
        <dbReference type="EMBL" id="KIW04053.1"/>
    </source>
</evidence>
<keyword evidence="3" id="KW-0539">Nucleus</keyword>
<dbReference type="VEuPathDB" id="FungiDB:PV09_04872"/>
<dbReference type="GO" id="GO:0000981">
    <property type="term" value="F:DNA-binding transcription factor activity, RNA polymerase II-specific"/>
    <property type="evidence" value="ECO:0007669"/>
    <property type="project" value="InterPro"/>
</dbReference>
<evidence type="ECO:0000256" key="3">
    <source>
        <dbReference type="ARBA" id="ARBA00023242"/>
    </source>
</evidence>
<dbReference type="RefSeq" id="XP_016213922.1">
    <property type="nucleotide sequence ID" value="XM_016358304.1"/>
</dbReference>
<dbReference type="CDD" id="cd00067">
    <property type="entry name" value="GAL4"/>
    <property type="match status" value="1"/>
</dbReference>
<dbReference type="SMART" id="SM00906">
    <property type="entry name" value="Fungal_trans"/>
    <property type="match status" value="1"/>
</dbReference>
<dbReference type="PROSITE" id="PS00463">
    <property type="entry name" value="ZN2_CY6_FUNGAL_1"/>
    <property type="match status" value="1"/>
</dbReference>
<accession>A0A0D2AB95</accession>
<dbReference type="GO" id="GO:0006351">
    <property type="term" value="P:DNA-templated transcription"/>
    <property type="evidence" value="ECO:0007669"/>
    <property type="project" value="InterPro"/>
</dbReference>
<dbReference type="STRING" id="253628.A0A0D2AB95"/>
<keyword evidence="7" id="KW-1185">Reference proteome</keyword>
<name>A0A0D2AB95_9PEZI</name>
<dbReference type="OrthoDB" id="9996127at2759"/>
<dbReference type="Gene3D" id="4.10.240.10">
    <property type="entry name" value="Zn(2)-C6 fungal-type DNA-binding domain"/>
    <property type="match status" value="1"/>
</dbReference>
<feature type="domain" description="Zn(2)-C6 fungal-type" evidence="5">
    <location>
        <begin position="16"/>
        <end position="47"/>
    </location>
</feature>
<dbReference type="GeneID" id="27312845"/>
<keyword evidence="2" id="KW-0479">Metal-binding</keyword>
<dbReference type="PANTHER" id="PTHR31001">
    <property type="entry name" value="UNCHARACTERIZED TRANSCRIPTIONAL REGULATORY PROTEIN"/>
    <property type="match status" value="1"/>
</dbReference>
<dbReference type="InterPro" id="IPR007219">
    <property type="entry name" value="XnlR_reg_dom"/>
</dbReference>
<gene>
    <name evidence="6" type="ORF">PV09_04872</name>
</gene>
<protein>
    <recommendedName>
        <fullName evidence="5">Zn(2)-C6 fungal-type domain-containing protein</fullName>
    </recommendedName>
</protein>
<evidence type="ECO:0000256" key="1">
    <source>
        <dbReference type="ARBA" id="ARBA00004123"/>
    </source>
</evidence>
<dbReference type="Proteomes" id="UP000053259">
    <property type="component" value="Unassembled WGS sequence"/>
</dbReference>
<dbReference type="InterPro" id="IPR050613">
    <property type="entry name" value="Sec_Metabolite_Reg"/>
</dbReference>
<proteinExistence type="predicted"/>
<organism evidence="6 7">
    <name type="scientific">Verruconis gallopava</name>
    <dbReference type="NCBI Taxonomy" id="253628"/>
    <lineage>
        <taxon>Eukaryota</taxon>
        <taxon>Fungi</taxon>
        <taxon>Dikarya</taxon>
        <taxon>Ascomycota</taxon>
        <taxon>Pezizomycotina</taxon>
        <taxon>Dothideomycetes</taxon>
        <taxon>Pleosporomycetidae</taxon>
        <taxon>Venturiales</taxon>
        <taxon>Sympoventuriaceae</taxon>
        <taxon>Verruconis</taxon>
    </lineage>
</organism>
<sequence>MIAHGQKQQRARQQLSCTSCRAGKLKCDRQQPCDQCRKRAREDSCHYLPAPPKKKQSRNTKERIAQLEGLVVQLMNRDRTQGISSVTPPISDDGGSHKSRAQIDSTHLQSLKSTKESPQSDDGADLAAHNLTYLKVSGDGESLFRGSSHWEAILDSIAQLRDDFDGDNNNDEDVEDVEKVEQRKNFSKTVIIGAPPPVSRSTLINSLPPKNISDRFLWYWFNSVDPGLPIIHQPTFLSLYDTLWIEPSKIPTMWLALLYLILALGAKIAMFSNVKERGEVPDHLLDPDKYQQLGASALALADYTKPQRYVIEALMTLMSCEYMNRGNGHTIWLMNSFIIRLALRMGYHRDADNFPKLSVFDGEMRRRVWTILFTFDVLHSYQEGLPSMVQQIHSDTKPASNLLDTDFGPTTKVLPQPRPLMEISPMSYRVVKNRLSKVFALACDMSHMPQTPQYEDIMKVHDEIDKIYSETPEGLRFSSMSQAILDPPNMIFNRFKLELLFHKTRCVLHRRSMFQTEVASPQEHSRKLCVEAAMNILRQHETIFLAAQDGGQLRSSRYFLASLNSADFLLAAMVLCLELHLISLAPTPELAGPNKSRDEEMRSLLEGTYNIFKNSTDEFSDAAKAAKAMEAILRKAQRPSKAPHMKQAPVNAQNFTFEPTSINRSGVQPLYNSFENSQSENSTLFEPISGMLEDNTDIGVMDWAAWDRLVLQYNDPNNVPLQFHDPDMWPHDLRECDFPEFSEGYEFNFSNLDQGSESMSTLDPTSMRGISSTSAEFIAKNPAKGLVGAGVMPI</sequence>
<dbReference type="CDD" id="cd12148">
    <property type="entry name" value="fungal_TF_MHR"/>
    <property type="match status" value="1"/>
</dbReference>
<comment type="subcellular location">
    <subcellularLocation>
        <location evidence="1">Nucleus</location>
    </subcellularLocation>
</comment>
<dbReference type="GO" id="GO:0008270">
    <property type="term" value="F:zinc ion binding"/>
    <property type="evidence" value="ECO:0007669"/>
    <property type="project" value="InterPro"/>
</dbReference>